<evidence type="ECO:0000259" key="3">
    <source>
        <dbReference type="Pfam" id="PF07007"/>
    </source>
</evidence>
<name>R8I4X6_BACCE</name>
<dbReference type="Pfam" id="PF07007">
    <property type="entry name" value="LprI"/>
    <property type="match status" value="1"/>
</dbReference>
<dbReference type="PATRIC" id="fig|1053224.3.peg.593"/>
<feature type="chain" id="PRO_5038609712" description="Lysozyme inhibitor LprI-like N-terminal domain-containing protein" evidence="2">
    <location>
        <begin position="21"/>
        <end position="393"/>
    </location>
</feature>
<accession>R8I4X6</accession>
<dbReference type="Gene3D" id="1.20.1270.180">
    <property type="match status" value="1"/>
</dbReference>
<dbReference type="PANTHER" id="PTHR39176:SF1">
    <property type="entry name" value="PERIPLASMIC PROTEIN"/>
    <property type="match status" value="1"/>
</dbReference>
<feature type="region of interest" description="Disordered" evidence="1">
    <location>
        <begin position="231"/>
        <end position="280"/>
    </location>
</feature>
<dbReference type="HOGENOM" id="CLU_058954_0_0_9"/>
<feature type="compositionally biased region" description="Polar residues" evidence="1">
    <location>
        <begin position="246"/>
        <end position="263"/>
    </location>
</feature>
<protein>
    <recommendedName>
        <fullName evidence="3">Lysozyme inhibitor LprI-like N-terminal domain-containing protein</fullName>
    </recommendedName>
</protein>
<dbReference type="InterPro" id="IPR009739">
    <property type="entry name" value="LprI-like_N"/>
</dbReference>
<dbReference type="Proteomes" id="UP000014040">
    <property type="component" value="Unassembled WGS sequence"/>
</dbReference>
<feature type="signal peptide" evidence="2">
    <location>
        <begin position="1"/>
        <end position="20"/>
    </location>
</feature>
<keyword evidence="2" id="KW-0732">Signal</keyword>
<comment type="caution">
    <text evidence="4">The sequence shown here is derived from an EMBL/GenBank/DDBJ whole genome shotgun (WGS) entry which is preliminary data.</text>
</comment>
<dbReference type="PANTHER" id="PTHR39176">
    <property type="entry name" value="PERIPLASMIC PROTEIN-RELATED"/>
    <property type="match status" value="1"/>
</dbReference>
<reference evidence="4 5" key="1">
    <citation type="submission" date="2012-12" db="EMBL/GenBank/DDBJ databases">
        <title>The Genome Sequence of Bacillus cereus VD021.</title>
        <authorList>
            <consortium name="The Broad Institute Genome Sequencing Platform"/>
            <consortium name="The Broad Institute Genome Sequencing Center for Infectious Disease"/>
            <person name="Feldgarden M."/>
            <person name="Van der Auwera G.A."/>
            <person name="Mahillon J."/>
            <person name="Duprez V."/>
            <person name="Timmery S."/>
            <person name="Mattelet C."/>
            <person name="Dierick K."/>
            <person name="Sun M."/>
            <person name="Yu Z."/>
            <person name="Zhu L."/>
            <person name="Hu X."/>
            <person name="Shank E.B."/>
            <person name="Swiecicka I."/>
            <person name="Hansen B.M."/>
            <person name="Andrup L."/>
            <person name="Walker B."/>
            <person name="Young S.K."/>
            <person name="Zeng Q."/>
            <person name="Gargeya S."/>
            <person name="Fitzgerald M."/>
            <person name="Haas B."/>
            <person name="Abouelleil A."/>
            <person name="Alvarado L."/>
            <person name="Arachchi H.M."/>
            <person name="Berlin A.M."/>
            <person name="Chapman S.B."/>
            <person name="Dewar J."/>
            <person name="Goldberg J."/>
            <person name="Griggs A."/>
            <person name="Gujja S."/>
            <person name="Hansen M."/>
            <person name="Howarth C."/>
            <person name="Imamovic A."/>
            <person name="Larimer J."/>
            <person name="McCowan C."/>
            <person name="Murphy C."/>
            <person name="Neiman D."/>
            <person name="Pearson M."/>
            <person name="Priest M."/>
            <person name="Roberts A."/>
            <person name="Saif S."/>
            <person name="Shea T."/>
            <person name="Sisk P."/>
            <person name="Sykes S."/>
            <person name="Wortman J."/>
            <person name="Nusbaum C."/>
            <person name="Birren B."/>
        </authorList>
    </citation>
    <scope>NUCLEOTIDE SEQUENCE [LARGE SCALE GENOMIC DNA]</scope>
    <source>
        <strain evidence="4 5">VD021</strain>
    </source>
</reference>
<proteinExistence type="predicted"/>
<dbReference type="RefSeq" id="WP_016100709.1">
    <property type="nucleotide sequence ID" value="NZ_KB976273.1"/>
</dbReference>
<gene>
    <name evidence="4" type="ORF">IIC_00587</name>
</gene>
<feature type="domain" description="Lysozyme inhibitor LprI-like N-terminal" evidence="3">
    <location>
        <begin position="296"/>
        <end position="387"/>
    </location>
</feature>
<dbReference type="PROSITE" id="PS51257">
    <property type="entry name" value="PROKAR_LIPOPROTEIN"/>
    <property type="match status" value="1"/>
</dbReference>
<evidence type="ECO:0000313" key="5">
    <source>
        <dbReference type="Proteomes" id="UP000014040"/>
    </source>
</evidence>
<dbReference type="AlphaFoldDB" id="R8I4X6"/>
<evidence type="ECO:0000256" key="2">
    <source>
        <dbReference type="SAM" id="SignalP"/>
    </source>
</evidence>
<evidence type="ECO:0000313" key="4">
    <source>
        <dbReference type="EMBL" id="EOO80062.1"/>
    </source>
</evidence>
<feature type="compositionally biased region" description="Basic and acidic residues" evidence="1">
    <location>
        <begin position="265"/>
        <end position="275"/>
    </location>
</feature>
<sequence>MKKLSKVMSFCLVVSMFVLAGCEKSENKVQVNEKIEQLDEAPEVTGKEAKKIVRKSVDRIANAFSEMEKENGWSRNNPGDMETAKKGVKGLVTDKFVENQLPKSLDTFNRSRETDMLPFPIHIEPDVRITCSQKNDVLKIETLILANDMGNEAETWEFVLVYTDGKWLMDKWSSNTPVDLKLTKEEANEILRVQGFKNVSFVREENSGNKKYIFKESNGVVAVDAQTSVITHNVDDEEQEKVTKQDFIQEQETAKGNDSSTYTSSKEEKQPKKESSSVLGKTKALNELVALENEEKHTNAMSTNDIVNEIEGNYQLWDNKLNEIYSTLKNTMSADAFQSLKTKQIAWVKEKESKVIAIGTDPNNGTMRRIEASEEKYKMTKERCYELVNGYMN</sequence>
<evidence type="ECO:0000256" key="1">
    <source>
        <dbReference type="SAM" id="MobiDB-lite"/>
    </source>
</evidence>
<dbReference type="EMBL" id="AHES01000002">
    <property type="protein sequence ID" value="EOO80062.1"/>
    <property type="molecule type" value="Genomic_DNA"/>
</dbReference>
<organism evidence="4 5">
    <name type="scientific">Bacillus cereus VD021</name>
    <dbReference type="NCBI Taxonomy" id="1053224"/>
    <lineage>
        <taxon>Bacteria</taxon>
        <taxon>Bacillati</taxon>
        <taxon>Bacillota</taxon>
        <taxon>Bacilli</taxon>
        <taxon>Bacillales</taxon>
        <taxon>Bacillaceae</taxon>
        <taxon>Bacillus</taxon>
        <taxon>Bacillus cereus group</taxon>
    </lineage>
</organism>